<keyword evidence="5 7" id="KW-1133">Transmembrane helix</keyword>
<dbReference type="Gene3D" id="3.90.550.10">
    <property type="entry name" value="Spore Coat Polysaccharide Biosynthesis Protein SpsA, Chain A"/>
    <property type="match status" value="1"/>
</dbReference>
<dbReference type="SUPFAM" id="SSF53448">
    <property type="entry name" value="Nucleotide-diphospho-sugar transferases"/>
    <property type="match status" value="1"/>
</dbReference>
<evidence type="ECO:0000256" key="7">
    <source>
        <dbReference type="SAM" id="Phobius"/>
    </source>
</evidence>
<keyword evidence="2" id="KW-0328">Glycosyltransferase</keyword>
<dbReference type="Pfam" id="PF13641">
    <property type="entry name" value="Glyco_tranf_2_3"/>
    <property type="match status" value="1"/>
</dbReference>
<proteinExistence type="predicted"/>
<dbReference type="PANTHER" id="PTHR43867:SF2">
    <property type="entry name" value="CELLULOSE SYNTHASE CATALYTIC SUBUNIT A [UDP-FORMING]"/>
    <property type="match status" value="1"/>
</dbReference>
<evidence type="ECO:0000256" key="4">
    <source>
        <dbReference type="ARBA" id="ARBA00022692"/>
    </source>
</evidence>
<dbReference type="PANTHER" id="PTHR43867">
    <property type="entry name" value="CELLULOSE SYNTHASE CATALYTIC SUBUNIT A [UDP-FORMING]"/>
    <property type="match status" value="1"/>
</dbReference>
<evidence type="ECO:0000256" key="5">
    <source>
        <dbReference type="ARBA" id="ARBA00022989"/>
    </source>
</evidence>
<evidence type="ECO:0000313" key="9">
    <source>
        <dbReference type="Proteomes" id="UP000199598"/>
    </source>
</evidence>
<reference evidence="8 9" key="1">
    <citation type="submission" date="2016-10" db="EMBL/GenBank/DDBJ databases">
        <authorList>
            <person name="Varghese N."/>
            <person name="Submissions S."/>
        </authorList>
    </citation>
    <scope>NUCLEOTIDE SEQUENCE [LARGE SCALE GENOMIC DNA]</scope>
    <source>
        <strain evidence="8 9">DSM 16392</strain>
    </source>
</reference>
<dbReference type="InterPro" id="IPR029044">
    <property type="entry name" value="Nucleotide-diphossugar_trans"/>
</dbReference>
<comment type="caution">
    <text evidence="8">The sequence shown here is derived from an EMBL/GenBank/DDBJ whole genome shotgun (WGS) entry which is preliminary data.</text>
</comment>
<evidence type="ECO:0000313" key="8">
    <source>
        <dbReference type="EMBL" id="SFK09853.1"/>
    </source>
</evidence>
<organism evidence="8 9">
    <name type="scientific">Pseudovibrio ascidiaceicola</name>
    <dbReference type="NCBI Taxonomy" id="285279"/>
    <lineage>
        <taxon>Bacteria</taxon>
        <taxon>Pseudomonadati</taxon>
        <taxon>Pseudomonadota</taxon>
        <taxon>Alphaproteobacteria</taxon>
        <taxon>Hyphomicrobiales</taxon>
        <taxon>Stappiaceae</taxon>
        <taxon>Pseudovibrio</taxon>
    </lineage>
</organism>
<dbReference type="InterPro" id="IPR050321">
    <property type="entry name" value="Glycosyltr_2/OpgH_subfam"/>
</dbReference>
<dbReference type="Proteomes" id="UP000199598">
    <property type="component" value="Unassembled WGS sequence"/>
</dbReference>
<keyword evidence="6 7" id="KW-0472">Membrane</keyword>
<keyword evidence="9" id="KW-1185">Reference proteome</keyword>
<evidence type="ECO:0000256" key="6">
    <source>
        <dbReference type="ARBA" id="ARBA00023136"/>
    </source>
</evidence>
<keyword evidence="4 7" id="KW-0812">Transmembrane</keyword>
<evidence type="ECO:0000256" key="2">
    <source>
        <dbReference type="ARBA" id="ARBA00022676"/>
    </source>
</evidence>
<feature type="transmembrane region" description="Helical" evidence="7">
    <location>
        <begin position="593"/>
        <end position="615"/>
    </location>
</feature>
<sequence length="718" mass="80211">MNVCVRGRPVTEDQPPRLTRAGVSKGCQEYSEISVGNGLPFSVRQANTLRSLSLSIGCIESARSVEAGQALRSRMTAITPLEQSIDDPTPHERAGPLIKNISKPSLKGQYVPEFVRLKNALEQEVLLQCNCSEALIDFAKSRMTAEDRCTSNYLIEQGFLDASVFYWGISGKMNVRYASDGSLSAIAPIDKKLKPFETEGILFVPALDLNQKVVFAAAPLGHQLEAFERALGYFDEATSKIVLVTPEYQKALTVTTASANALAQDDVSMSAVYRFLPSQRKLLTVSPIIFLGALGFAFDALFWGLLILLTLSLGVTGLLRLASFFTYSDRQEFTVPKLEKWPHYTVLVPLYKESAICRQLVDGLDALDYPKDALDVIFLVEQDDELTQKNLRKLLKKSMRMIILPPGKPQTKPRALSVGLAATKGEFVTVFDAEDRPEPQQLKKAICQFALEGQDVACLQAALSIDHAEESWLVRQFAFEYAALFDVFLPFLSRKNLLLPLGGTSNHFRVSALRKVGGWDPFNVTEDADLAVRFARQGFKTHTLNSSTFEEAPLTLKAWLHQRTRWHKGWIQTLAVHLRNPRLAYKQLGLKNFALLLLTFFGGMLCLWAAPWTVWMFGKLALNYYSTGIQAFDAFSIYAMFCFLFGLGGSVVTVLQGSAKRGFRPRTWEIASIPLYWVLGCIASYKALIEFAIKPHYWRKTEHGIVRQRGKVKSAQSL</sequence>
<evidence type="ECO:0000256" key="3">
    <source>
        <dbReference type="ARBA" id="ARBA00022679"/>
    </source>
</evidence>
<accession>A0A1I3WRM3</accession>
<name>A0A1I3WRM3_9HYPH</name>
<gene>
    <name evidence="8" type="ORF">SAMN04488518_102126</name>
</gene>
<keyword evidence="3" id="KW-0808">Transferase</keyword>
<feature type="transmembrane region" description="Helical" evidence="7">
    <location>
        <begin position="304"/>
        <end position="327"/>
    </location>
</feature>
<comment type="subcellular location">
    <subcellularLocation>
        <location evidence="1">Membrane</location>
        <topology evidence="1">Multi-pass membrane protein</topology>
    </subcellularLocation>
</comment>
<feature type="transmembrane region" description="Helical" evidence="7">
    <location>
        <begin position="635"/>
        <end position="655"/>
    </location>
</feature>
<dbReference type="CDD" id="cd06427">
    <property type="entry name" value="CESA_like_2"/>
    <property type="match status" value="1"/>
</dbReference>
<protein>
    <submittedName>
        <fullName evidence="8">Glycosyltransferase, catalytic subunit of cellulose synthase and poly-beta-1,6-N-acetylglucosamine synthase</fullName>
    </submittedName>
</protein>
<evidence type="ECO:0000256" key="1">
    <source>
        <dbReference type="ARBA" id="ARBA00004141"/>
    </source>
</evidence>
<dbReference type="EMBL" id="FOSK01000002">
    <property type="protein sequence ID" value="SFK09853.1"/>
    <property type="molecule type" value="Genomic_DNA"/>
</dbReference>